<sequence>MKEEPLLSGIKEQQPDAPSRSRAACINLIATTVGTGVLSIPISFSYTGLIPGLVILCFFAYLSGASMRFIASASSRMHASSYADLGERVYGRSGRQLVLWSLLALLVGAVVQILICVVDLIEMLAVEAVGINISRERVTAIITLGAVPLCLPKQLHALRFLSSASVLAILFSVGCIIGLAVQGCLTAQNREHIDPQHVDDTYAVMLPPSVRWSLGIPIHALAFCSQFNINDLQNELPPLERPMLPAIVHTAIAIACVIYALVGTTGYMLLGARTVPNILTAFGDSQLVLAGSAALALVNILKLPLVVLPLRSLLLDLCAVPPLSTPMHVGVTAVGVALAGCAADVTRNLAFAFQVSGCTAGMMVCFCLPGALYAGAIRIERQRSGLLLMAETESPQLLIAPVGGSEDGRYCHSLYSREVAGYGMVTVGAVSGIICLASLLPR</sequence>
<keyword evidence="8" id="KW-1185">Reference proteome</keyword>
<evidence type="ECO:0000256" key="2">
    <source>
        <dbReference type="ARBA" id="ARBA00022692"/>
    </source>
</evidence>
<feature type="transmembrane region" description="Helical" evidence="5">
    <location>
        <begin position="160"/>
        <end position="181"/>
    </location>
</feature>
<evidence type="ECO:0000313" key="7">
    <source>
        <dbReference type="EMBL" id="KOO28954.1"/>
    </source>
</evidence>
<feature type="transmembrane region" description="Helical" evidence="5">
    <location>
        <begin position="246"/>
        <end position="270"/>
    </location>
</feature>
<feature type="transmembrane region" description="Helical" evidence="5">
    <location>
        <begin position="419"/>
        <end position="440"/>
    </location>
</feature>
<feature type="transmembrane region" description="Helical" evidence="5">
    <location>
        <begin position="50"/>
        <end position="71"/>
    </location>
</feature>
<evidence type="ECO:0000256" key="5">
    <source>
        <dbReference type="SAM" id="Phobius"/>
    </source>
</evidence>
<feature type="transmembrane region" description="Helical" evidence="5">
    <location>
        <begin position="313"/>
        <end position="339"/>
    </location>
</feature>
<keyword evidence="3 5" id="KW-1133">Transmembrane helix</keyword>
<dbReference type="AlphaFoldDB" id="A0A0M0JQU6"/>
<evidence type="ECO:0000256" key="1">
    <source>
        <dbReference type="ARBA" id="ARBA00004141"/>
    </source>
</evidence>
<dbReference type="EMBL" id="JWZX01002487">
    <property type="protein sequence ID" value="KOO28954.1"/>
    <property type="molecule type" value="Genomic_DNA"/>
</dbReference>
<gene>
    <name evidence="7" type="ORF">Ctob_006480</name>
</gene>
<name>A0A0M0JQU6_9EUKA</name>
<dbReference type="InterPro" id="IPR013057">
    <property type="entry name" value="AA_transpt_TM"/>
</dbReference>
<evidence type="ECO:0000256" key="3">
    <source>
        <dbReference type="ARBA" id="ARBA00022989"/>
    </source>
</evidence>
<dbReference type="GO" id="GO:0015179">
    <property type="term" value="F:L-amino acid transmembrane transporter activity"/>
    <property type="evidence" value="ECO:0007669"/>
    <property type="project" value="TreeGrafter"/>
</dbReference>
<evidence type="ECO:0000259" key="6">
    <source>
        <dbReference type="Pfam" id="PF01490"/>
    </source>
</evidence>
<keyword evidence="2 5" id="KW-0812">Transmembrane</keyword>
<keyword evidence="4 5" id="KW-0472">Membrane</keyword>
<proteinExistence type="predicted"/>
<evidence type="ECO:0000256" key="4">
    <source>
        <dbReference type="ARBA" id="ARBA00023136"/>
    </source>
</evidence>
<dbReference type="OrthoDB" id="28208at2759"/>
<feature type="transmembrane region" description="Helical" evidence="5">
    <location>
        <begin position="351"/>
        <end position="374"/>
    </location>
</feature>
<dbReference type="Pfam" id="PF01490">
    <property type="entry name" value="Aa_trans"/>
    <property type="match status" value="1"/>
</dbReference>
<comment type="subcellular location">
    <subcellularLocation>
        <location evidence="1">Membrane</location>
        <topology evidence="1">Multi-pass membrane protein</topology>
    </subcellularLocation>
</comment>
<protein>
    <recommendedName>
        <fullName evidence="6">Amino acid transporter transmembrane domain-containing protein</fullName>
    </recommendedName>
</protein>
<dbReference type="PANTHER" id="PTHR22950">
    <property type="entry name" value="AMINO ACID TRANSPORTER"/>
    <property type="match status" value="1"/>
</dbReference>
<comment type="caution">
    <text evidence="7">The sequence shown here is derived from an EMBL/GenBank/DDBJ whole genome shotgun (WGS) entry which is preliminary data.</text>
</comment>
<organism evidence="7 8">
    <name type="scientific">Chrysochromulina tobinii</name>
    <dbReference type="NCBI Taxonomy" id="1460289"/>
    <lineage>
        <taxon>Eukaryota</taxon>
        <taxon>Haptista</taxon>
        <taxon>Haptophyta</taxon>
        <taxon>Prymnesiophyceae</taxon>
        <taxon>Prymnesiales</taxon>
        <taxon>Chrysochromulinaceae</taxon>
        <taxon>Chrysochromulina</taxon>
    </lineage>
</organism>
<accession>A0A0M0JQU6</accession>
<feature type="domain" description="Amino acid transporter transmembrane" evidence="6">
    <location>
        <begin position="23"/>
        <end position="381"/>
    </location>
</feature>
<reference evidence="8" key="1">
    <citation type="journal article" date="2015" name="PLoS Genet.">
        <title>Genome Sequence and Transcriptome Analyses of Chrysochromulina tobin: Metabolic Tools for Enhanced Algal Fitness in the Prominent Order Prymnesiales (Haptophyceae).</title>
        <authorList>
            <person name="Hovde B.T."/>
            <person name="Deodato C.R."/>
            <person name="Hunsperger H.M."/>
            <person name="Ryken S.A."/>
            <person name="Yost W."/>
            <person name="Jha R.K."/>
            <person name="Patterson J."/>
            <person name="Monnat R.J. Jr."/>
            <person name="Barlow S.B."/>
            <person name="Starkenburg S.R."/>
            <person name="Cattolico R.A."/>
        </authorList>
    </citation>
    <scope>NUCLEOTIDE SEQUENCE</scope>
    <source>
        <strain evidence="8">CCMP291</strain>
    </source>
</reference>
<evidence type="ECO:0000313" key="8">
    <source>
        <dbReference type="Proteomes" id="UP000037460"/>
    </source>
</evidence>
<dbReference type="Proteomes" id="UP000037460">
    <property type="component" value="Unassembled WGS sequence"/>
</dbReference>
<feature type="transmembrane region" description="Helical" evidence="5">
    <location>
        <begin position="282"/>
        <end position="301"/>
    </location>
</feature>
<dbReference type="GO" id="GO:0016020">
    <property type="term" value="C:membrane"/>
    <property type="evidence" value="ECO:0007669"/>
    <property type="project" value="UniProtKB-SubCell"/>
</dbReference>
<feature type="transmembrane region" description="Helical" evidence="5">
    <location>
        <begin position="97"/>
        <end position="121"/>
    </location>
</feature>